<dbReference type="PRINTS" id="PR01407">
    <property type="entry name" value="BUTYPHLNCDUF"/>
</dbReference>
<proteinExistence type="inferred from homology"/>
<dbReference type="InterPro" id="IPR050143">
    <property type="entry name" value="TRIM/RBCC"/>
</dbReference>
<dbReference type="InterPro" id="IPR003877">
    <property type="entry name" value="SPRY_dom"/>
</dbReference>
<dbReference type="SUPFAM" id="SSF49899">
    <property type="entry name" value="Concanavalin A-like lectins/glucanases"/>
    <property type="match status" value="1"/>
</dbReference>
<dbReference type="SMART" id="SM00589">
    <property type="entry name" value="PRY"/>
    <property type="match status" value="1"/>
</dbReference>
<feature type="domain" description="RING-type" evidence="9">
    <location>
        <begin position="14"/>
        <end position="54"/>
    </location>
</feature>
<keyword evidence="11" id="KW-1185">Reference proteome</keyword>
<dbReference type="Gene3D" id="3.30.40.10">
    <property type="entry name" value="Zinc/RING finger domain, C3HC4 (zinc finger)"/>
    <property type="match status" value="1"/>
</dbReference>
<reference evidence="12" key="1">
    <citation type="submission" date="2025-08" db="UniProtKB">
        <authorList>
            <consortium name="RefSeq"/>
        </authorList>
    </citation>
    <scope>IDENTIFICATION</scope>
</reference>
<dbReference type="Gene3D" id="3.30.160.60">
    <property type="entry name" value="Classic Zinc Finger"/>
    <property type="match status" value="1"/>
</dbReference>
<evidence type="ECO:0000256" key="2">
    <source>
        <dbReference type="ARBA" id="ARBA00008518"/>
    </source>
</evidence>
<dbReference type="OrthoDB" id="6105938at2759"/>
<dbReference type="PANTHER" id="PTHR24103">
    <property type="entry name" value="E3 UBIQUITIN-PROTEIN LIGASE TRIM"/>
    <property type="match status" value="1"/>
</dbReference>
<dbReference type="CDD" id="cd13733">
    <property type="entry name" value="SPRY_PRY_C-I_1"/>
    <property type="match status" value="1"/>
</dbReference>
<dbReference type="InterPro" id="IPR013320">
    <property type="entry name" value="ConA-like_dom_sf"/>
</dbReference>
<feature type="coiled-coil region" evidence="8">
    <location>
        <begin position="117"/>
        <end position="220"/>
    </location>
</feature>
<dbReference type="SMART" id="SM00449">
    <property type="entry name" value="SPRY"/>
    <property type="match status" value="1"/>
</dbReference>
<dbReference type="Pfam" id="PF13765">
    <property type="entry name" value="PRY"/>
    <property type="match status" value="1"/>
</dbReference>
<protein>
    <submittedName>
        <fullName evidence="12">E3 ubiquitin-protein ligase TRIM35-like isoform X1</fullName>
    </submittedName>
</protein>
<dbReference type="Pfam" id="PF00622">
    <property type="entry name" value="SPRY"/>
    <property type="match status" value="1"/>
</dbReference>
<evidence type="ECO:0000313" key="11">
    <source>
        <dbReference type="Proteomes" id="UP000515152"/>
    </source>
</evidence>
<dbReference type="InterPro" id="IPR006574">
    <property type="entry name" value="PRY"/>
</dbReference>
<dbReference type="PROSITE" id="PS50188">
    <property type="entry name" value="B302_SPRY"/>
    <property type="match status" value="1"/>
</dbReference>
<evidence type="ECO:0000256" key="1">
    <source>
        <dbReference type="ARBA" id="ARBA00004496"/>
    </source>
</evidence>
<dbReference type="GO" id="GO:0008270">
    <property type="term" value="F:zinc ion binding"/>
    <property type="evidence" value="ECO:0007669"/>
    <property type="project" value="UniProtKB-KW"/>
</dbReference>
<dbReference type="GeneID" id="105905091"/>
<organism evidence="11 12">
    <name type="scientific">Clupea harengus</name>
    <name type="common">Atlantic herring</name>
    <dbReference type="NCBI Taxonomy" id="7950"/>
    <lineage>
        <taxon>Eukaryota</taxon>
        <taxon>Metazoa</taxon>
        <taxon>Chordata</taxon>
        <taxon>Craniata</taxon>
        <taxon>Vertebrata</taxon>
        <taxon>Euteleostomi</taxon>
        <taxon>Actinopterygii</taxon>
        <taxon>Neopterygii</taxon>
        <taxon>Teleostei</taxon>
        <taxon>Clupei</taxon>
        <taxon>Clupeiformes</taxon>
        <taxon>Clupeoidei</taxon>
        <taxon>Clupeidae</taxon>
        <taxon>Clupea</taxon>
    </lineage>
</organism>
<keyword evidence="3" id="KW-0963">Cytoplasm</keyword>
<dbReference type="SMART" id="SM00184">
    <property type="entry name" value="RING"/>
    <property type="match status" value="1"/>
</dbReference>
<dbReference type="InterPro" id="IPR001870">
    <property type="entry name" value="B30.2/SPRY"/>
</dbReference>
<dbReference type="FunFam" id="2.60.120.920:FF:000004">
    <property type="entry name" value="Butyrophilin subfamily 1 member A1"/>
    <property type="match status" value="1"/>
</dbReference>
<dbReference type="SUPFAM" id="SSF57850">
    <property type="entry name" value="RING/U-box"/>
    <property type="match status" value="1"/>
</dbReference>
<dbReference type="InterPro" id="IPR013083">
    <property type="entry name" value="Znf_RING/FYVE/PHD"/>
</dbReference>
<evidence type="ECO:0000313" key="12">
    <source>
        <dbReference type="RefSeq" id="XP_012688526.1"/>
    </source>
</evidence>
<dbReference type="InterPro" id="IPR001841">
    <property type="entry name" value="Znf_RING"/>
</dbReference>
<dbReference type="PROSITE" id="PS50089">
    <property type="entry name" value="ZF_RING_2"/>
    <property type="match status" value="1"/>
</dbReference>
<dbReference type="GO" id="GO:0005737">
    <property type="term" value="C:cytoplasm"/>
    <property type="evidence" value="ECO:0007669"/>
    <property type="project" value="UniProtKB-SubCell"/>
</dbReference>
<evidence type="ECO:0000256" key="6">
    <source>
        <dbReference type="ARBA" id="ARBA00022833"/>
    </source>
</evidence>
<dbReference type="Gene3D" id="2.60.120.920">
    <property type="match status" value="1"/>
</dbReference>
<dbReference type="PROSITE" id="PS00518">
    <property type="entry name" value="ZF_RING_1"/>
    <property type="match status" value="1"/>
</dbReference>
<gene>
    <name evidence="12" type="primary">LOC105905091</name>
</gene>
<comment type="similarity">
    <text evidence="2">Belongs to the TRIM/RBCC family.</text>
</comment>
<dbReference type="InterPro" id="IPR043136">
    <property type="entry name" value="B30.2/SPRY_sf"/>
</dbReference>
<feature type="domain" description="B30.2/SPRY" evidence="10">
    <location>
        <begin position="274"/>
        <end position="463"/>
    </location>
</feature>
<accession>A0A6P3W3L3</accession>
<dbReference type="Pfam" id="PF00097">
    <property type="entry name" value="zf-C3HC4"/>
    <property type="match status" value="1"/>
</dbReference>
<evidence type="ECO:0000259" key="10">
    <source>
        <dbReference type="PROSITE" id="PS50188"/>
    </source>
</evidence>
<evidence type="ECO:0000256" key="8">
    <source>
        <dbReference type="SAM" id="Coils"/>
    </source>
</evidence>
<keyword evidence="8" id="KW-0175">Coiled coil</keyword>
<dbReference type="KEGG" id="char:105905091"/>
<dbReference type="InterPro" id="IPR017907">
    <property type="entry name" value="Znf_RING_CS"/>
</dbReference>
<keyword evidence="6" id="KW-0862">Zinc</keyword>
<evidence type="ECO:0000256" key="4">
    <source>
        <dbReference type="ARBA" id="ARBA00022723"/>
    </source>
</evidence>
<name>A0A6P3W3L3_CLUHA</name>
<keyword evidence="4" id="KW-0479">Metal-binding</keyword>
<evidence type="ECO:0000256" key="3">
    <source>
        <dbReference type="ARBA" id="ARBA00022490"/>
    </source>
</evidence>
<evidence type="ECO:0000256" key="5">
    <source>
        <dbReference type="ARBA" id="ARBA00022771"/>
    </source>
</evidence>
<keyword evidence="5 7" id="KW-0863">Zinc-finger</keyword>
<dbReference type="InterPro" id="IPR018957">
    <property type="entry name" value="Znf_C3HC4_RING-type"/>
</dbReference>
<dbReference type="Proteomes" id="UP000515152">
    <property type="component" value="Chromosome 3"/>
</dbReference>
<dbReference type="InterPro" id="IPR003879">
    <property type="entry name" value="Butyrophylin_SPRY"/>
</dbReference>
<evidence type="ECO:0000259" key="9">
    <source>
        <dbReference type="PROSITE" id="PS50089"/>
    </source>
</evidence>
<dbReference type="RefSeq" id="XP_012688526.1">
    <property type="nucleotide sequence ID" value="XM_012833072.2"/>
</dbReference>
<dbReference type="SUPFAM" id="SSF57845">
    <property type="entry name" value="B-box zinc-binding domain"/>
    <property type="match status" value="1"/>
</dbReference>
<comment type="subcellular location">
    <subcellularLocation>
        <location evidence="1">Cytoplasm</location>
    </subcellularLocation>
</comment>
<dbReference type="AlphaFoldDB" id="A0A6P3W3L3"/>
<sequence>MATQSHIMTRFLRCHICSETLEDPVSLRCNHSFCQSCLTQYWNQADCRDCSVCKRELSKETPGIHIFLKELADDFAGRTQLDKTQNQDAVCRKHPKMPTWLCLDEGITVCEECQHPLQHAGHKLKRVKRAVENVREKLRSNLEQMEKQLDKCIYADEVYKDMVKHMAGQRTATEKKIQKEFEQLHQLLREEEEARLTAVREEEEEKKKVIDRELDIIQGQILSLENSIHQVENYLKQDDVSFLKDYKRITSRAQCTLQDPQLLSGALIDEAKHLGNLKFRVCAKMQEKVKYTPVILDPNTASGWVVLSDDLTTVGYMTPKQNLPNNPERFTEHAIVLGSEGFTSGKHSWEVQVGDRLKWVIGVARESVDRKHDCFLKPLYGLWSMWKQGDEYHITGKTLSPQSAPQRITVELDFERGRLSFYDSSDMSLISKYTCRFKEKMFPYFNTQVDMSEKPLQMCPSKECQAEMNNV</sequence>
<evidence type="ECO:0000256" key="7">
    <source>
        <dbReference type="PROSITE-ProRule" id="PRU00175"/>
    </source>
</evidence>